<comment type="caution">
    <text evidence="3">The sequence shown here is derived from an EMBL/GenBank/DDBJ whole genome shotgun (WGS) entry which is preliminary data.</text>
</comment>
<organism evidence="3 4">
    <name type="scientific">Ceratodon purpureus</name>
    <name type="common">Fire moss</name>
    <name type="synonym">Dicranum purpureum</name>
    <dbReference type="NCBI Taxonomy" id="3225"/>
    <lineage>
        <taxon>Eukaryota</taxon>
        <taxon>Viridiplantae</taxon>
        <taxon>Streptophyta</taxon>
        <taxon>Embryophyta</taxon>
        <taxon>Bryophyta</taxon>
        <taxon>Bryophytina</taxon>
        <taxon>Bryopsida</taxon>
        <taxon>Dicranidae</taxon>
        <taxon>Pseudoditrichales</taxon>
        <taxon>Ditrichaceae</taxon>
        <taxon>Ceratodon</taxon>
    </lineage>
</organism>
<evidence type="ECO:0000313" key="4">
    <source>
        <dbReference type="Proteomes" id="UP000822688"/>
    </source>
</evidence>
<evidence type="ECO:0000256" key="2">
    <source>
        <dbReference type="SAM" id="SignalP"/>
    </source>
</evidence>
<keyword evidence="2" id="KW-0732">Signal</keyword>
<accession>A0A8T0IB99</accession>
<gene>
    <name evidence="3" type="ORF">KC19_4G215600</name>
</gene>
<evidence type="ECO:0000313" key="3">
    <source>
        <dbReference type="EMBL" id="KAG0580984.1"/>
    </source>
</evidence>
<reference evidence="3" key="1">
    <citation type="submission" date="2020-06" db="EMBL/GenBank/DDBJ databases">
        <title>WGS assembly of Ceratodon purpureus strain R40.</title>
        <authorList>
            <person name="Carey S.B."/>
            <person name="Jenkins J."/>
            <person name="Shu S."/>
            <person name="Lovell J.T."/>
            <person name="Sreedasyam A."/>
            <person name="Maumus F."/>
            <person name="Tiley G.P."/>
            <person name="Fernandez-Pozo N."/>
            <person name="Barry K."/>
            <person name="Chen C."/>
            <person name="Wang M."/>
            <person name="Lipzen A."/>
            <person name="Daum C."/>
            <person name="Saski C.A."/>
            <person name="Payton A.C."/>
            <person name="Mcbreen J.C."/>
            <person name="Conrad R.E."/>
            <person name="Kollar L.M."/>
            <person name="Olsson S."/>
            <person name="Huttunen S."/>
            <person name="Landis J.B."/>
            <person name="Wickett N.J."/>
            <person name="Johnson M.G."/>
            <person name="Rensing S.A."/>
            <person name="Grimwood J."/>
            <person name="Schmutz J."/>
            <person name="Mcdaniel S.F."/>
        </authorList>
    </citation>
    <scope>NUCLEOTIDE SEQUENCE</scope>
    <source>
        <strain evidence="3">R40</strain>
    </source>
</reference>
<name>A0A8T0IB99_CERPU</name>
<dbReference type="EMBL" id="CM026424">
    <property type="protein sequence ID" value="KAG0580984.1"/>
    <property type="molecule type" value="Genomic_DNA"/>
</dbReference>
<feature type="region of interest" description="Disordered" evidence="1">
    <location>
        <begin position="13"/>
        <end position="33"/>
    </location>
</feature>
<proteinExistence type="predicted"/>
<feature type="compositionally biased region" description="Polar residues" evidence="1">
    <location>
        <begin position="20"/>
        <end position="33"/>
    </location>
</feature>
<keyword evidence="4" id="KW-1185">Reference proteome</keyword>
<dbReference type="AlphaFoldDB" id="A0A8T0IB99"/>
<dbReference type="Proteomes" id="UP000822688">
    <property type="component" value="Chromosome 4"/>
</dbReference>
<feature type="signal peptide" evidence="2">
    <location>
        <begin position="1"/>
        <end position="17"/>
    </location>
</feature>
<feature type="chain" id="PRO_5035891792" evidence="2">
    <location>
        <begin position="18"/>
        <end position="66"/>
    </location>
</feature>
<protein>
    <submittedName>
        <fullName evidence="3">Uncharacterized protein</fullName>
    </submittedName>
</protein>
<sequence length="66" mass="7090">MVATILLTLSLSSSTHPKQKPTTHLSKIPSKTQSRDINCISSKLLINCTTNNTHSIALIPSLTSTT</sequence>
<evidence type="ECO:0000256" key="1">
    <source>
        <dbReference type="SAM" id="MobiDB-lite"/>
    </source>
</evidence>